<name>A0ABV5B624_9BACL</name>
<comment type="caution">
    <text evidence="3">The sequence shown here is derived from an EMBL/GenBank/DDBJ whole genome shotgun (WGS) entry which is preliminary data.</text>
</comment>
<feature type="signal peptide" evidence="2">
    <location>
        <begin position="1"/>
        <end position="20"/>
    </location>
</feature>
<reference evidence="3 4" key="1">
    <citation type="submission" date="2024-09" db="EMBL/GenBank/DDBJ databases">
        <authorList>
            <person name="Ruan L."/>
        </authorList>
    </citation>
    <scope>NUCLEOTIDE SEQUENCE [LARGE SCALE GENOMIC DNA]</scope>
    <source>
        <strain evidence="3 4">D33</strain>
    </source>
</reference>
<dbReference type="PROSITE" id="PS51257">
    <property type="entry name" value="PROKAR_LIPOPROTEIN"/>
    <property type="match status" value="1"/>
</dbReference>
<keyword evidence="4" id="KW-1185">Reference proteome</keyword>
<dbReference type="Proteomes" id="UP001580407">
    <property type="component" value="Unassembled WGS sequence"/>
</dbReference>
<dbReference type="RefSeq" id="WP_375524923.1">
    <property type="nucleotide sequence ID" value="NZ_JBHILM010000008.1"/>
</dbReference>
<evidence type="ECO:0000313" key="4">
    <source>
        <dbReference type="Proteomes" id="UP001580407"/>
    </source>
</evidence>
<accession>A0ABV5B624</accession>
<evidence type="ECO:0008006" key="5">
    <source>
        <dbReference type="Google" id="ProtNLM"/>
    </source>
</evidence>
<evidence type="ECO:0000313" key="3">
    <source>
        <dbReference type="EMBL" id="MFB5681133.1"/>
    </source>
</evidence>
<sequence length="239" mass="26492">MLRKIWLTFGVLTIFAGLLAACSDDRNNGSSEPVNTVPSKTESSQQASEEPRSIDLGKAEKGIYTNNYFGVSLSYPEEWHVLDTEALNEVAEVGSDTIQTDSALEKKSLEWAQKRVLNLFGASELPLSESTPNTSVMVVAEKILKLQNINSGAEYLEASKKILMKSELPYEFEPIKPVTVGGKTFAVMKASIDFGGNEIITQYYYSILLDNYTFNIITTSYDDESQAVVQKIIDSVTFR</sequence>
<organism evidence="3 4">
    <name type="scientific">Paenibacillus terreus</name>
    <dbReference type="NCBI Taxonomy" id="1387834"/>
    <lineage>
        <taxon>Bacteria</taxon>
        <taxon>Bacillati</taxon>
        <taxon>Bacillota</taxon>
        <taxon>Bacilli</taxon>
        <taxon>Bacillales</taxon>
        <taxon>Paenibacillaceae</taxon>
        <taxon>Paenibacillus</taxon>
    </lineage>
</organism>
<protein>
    <recommendedName>
        <fullName evidence="5">Lipoprotein</fullName>
    </recommendedName>
</protein>
<feature type="region of interest" description="Disordered" evidence="1">
    <location>
        <begin position="27"/>
        <end position="56"/>
    </location>
</feature>
<dbReference type="EMBL" id="JBHILM010000008">
    <property type="protein sequence ID" value="MFB5681133.1"/>
    <property type="molecule type" value="Genomic_DNA"/>
</dbReference>
<feature type="chain" id="PRO_5047419569" description="Lipoprotein" evidence="2">
    <location>
        <begin position="21"/>
        <end position="239"/>
    </location>
</feature>
<evidence type="ECO:0000256" key="1">
    <source>
        <dbReference type="SAM" id="MobiDB-lite"/>
    </source>
</evidence>
<keyword evidence="2" id="KW-0732">Signal</keyword>
<gene>
    <name evidence="3" type="ORF">ACE3NQ_09445</name>
</gene>
<proteinExistence type="predicted"/>
<evidence type="ECO:0000256" key="2">
    <source>
        <dbReference type="SAM" id="SignalP"/>
    </source>
</evidence>
<feature type="compositionally biased region" description="Polar residues" evidence="1">
    <location>
        <begin position="28"/>
        <end position="48"/>
    </location>
</feature>